<reference evidence="7" key="2">
    <citation type="submission" date="2023-01" db="EMBL/GenBank/DDBJ databases">
        <authorList>
            <person name="Sun Q."/>
            <person name="Evtushenko L."/>
        </authorList>
    </citation>
    <scope>NUCLEOTIDE SEQUENCE</scope>
    <source>
        <strain evidence="7">VKM Ac-2007</strain>
    </source>
</reference>
<dbReference type="EMBL" id="BSEV01000006">
    <property type="protein sequence ID" value="GLK09703.1"/>
    <property type="molecule type" value="Genomic_DNA"/>
</dbReference>
<feature type="domain" description="UvrD-like helicase ATP-binding" evidence="6">
    <location>
        <begin position="182"/>
        <end position="524"/>
    </location>
</feature>
<dbReference type="InterPro" id="IPR014016">
    <property type="entry name" value="UvrD-like_ATP-bd"/>
</dbReference>
<evidence type="ECO:0000256" key="5">
    <source>
        <dbReference type="PROSITE-ProRule" id="PRU00560"/>
    </source>
</evidence>
<dbReference type="GO" id="GO:0016787">
    <property type="term" value="F:hydrolase activity"/>
    <property type="evidence" value="ECO:0007669"/>
    <property type="project" value="UniProtKB-UniRule"/>
</dbReference>
<dbReference type="GO" id="GO:0000725">
    <property type="term" value="P:recombinational repair"/>
    <property type="evidence" value="ECO:0007669"/>
    <property type="project" value="TreeGrafter"/>
</dbReference>
<dbReference type="PANTHER" id="PTHR11070">
    <property type="entry name" value="UVRD / RECB / PCRA DNA HELICASE FAMILY MEMBER"/>
    <property type="match status" value="1"/>
</dbReference>
<sequence length="675" mass="72732">MRVTGTGLDEELAYLAECRAGLRRMVEGARLNVVVGEHVAGDRYSAERLGRHLKSLAKELEEEPEGPAFFGRLDFGHGPSAGDHRGQRYYVGRRHISGETGRPPLVIDWRAPVSRVFYQADARDPHGVAVRRRFGWSTRPAALTGFEDERLGSGEALGTASRIVAAEIERPRVGPMRDIVATIQPEQDELVRAGLEESICVQGAPGTGKTAVGLHRAAYLLYTHRQRLVRSGVLILGPNQAFLGYISAVLPALGEVDVEQTTLERLLAPDPPRGTDGEASATVKNDVRMARVLRRALYERVGRPSGPLTVPDGSYRWRVSEERLRRVVDDTRREATPYGIGRERVLSRVVGVLREQAESRGQTPNAAWTRKMGRAATDFLDTVWPAVRPQEVVAGLLGDPAALARAADGILTPGEQSAILWARPPRSFRSARWSAADAVLIDEVASLVERPRGYGHVIVDEAQDLSAMQCRAIARRSEHGSITVLGDLAQGTTPWAARDWAEQLAHLGKPGAQVVALTTGFRVPGAVVAVANRLLEELAVEVPRTRSFRADGLLRIRGTTDLRGAAVEAVRDALGHEGSVAVIAADGDLAVLAEALEAAGVEVAALGEASSRARVTAVPATMAKGLEYDHVVVAEPAGIAEAEARGLNRLYVVLTRAVSRLDVLHSRPLPAGLGD</sequence>
<protein>
    <submittedName>
        <fullName evidence="7">DNA helicase</fullName>
    </submittedName>
</protein>
<evidence type="ECO:0000313" key="8">
    <source>
        <dbReference type="Proteomes" id="UP001143474"/>
    </source>
</evidence>
<evidence type="ECO:0000259" key="6">
    <source>
        <dbReference type="PROSITE" id="PS51198"/>
    </source>
</evidence>
<evidence type="ECO:0000256" key="2">
    <source>
        <dbReference type="ARBA" id="ARBA00022801"/>
    </source>
</evidence>
<feature type="binding site" evidence="5">
    <location>
        <begin position="203"/>
        <end position="210"/>
    </location>
    <ligand>
        <name>ATP</name>
        <dbReference type="ChEBI" id="CHEBI:30616"/>
    </ligand>
</feature>
<keyword evidence="3 5" id="KW-0347">Helicase</keyword>
<keyword evidence="1 5" id="KW-0547">Nucleotide-binding</keyword>
<reference evidence="7" key="1">
    <citation type="journal article" date="2014" name="Int. J. Syst. Evol. Microbiol.">
        <title>Complete genome sequence of Corynebacterium casei LMG S-19264T (=DSM 44701T), isolated from a smear-ripened cheese.</title>
        <authorList>
            <consortium name="US DOE Joint Genome Institute (JGI-PGF)"/>
            <person name="Walter F."/>
            <person name="Albersmeier A."/>
            <person name="Kalinowski J."/>
            <person name="Ruckert C."/>
        </authorList>
    </citation>
    <scope>NUCLEOTIDE SEQUENCE</scope>
    <source>
        <strain evidence="7">VKM Ac-2007</strain>
    </source>
</reference>
<keyword evidence="2 5" id="KW-0378">Hydrolase</keyword>
<dbReference type="InterPro" id="IPR027417">
    <property type="entry name" value="P-loop_NTPase"/>
</dbReference>
<evidence type="ECO:0000313" key="7">
    <source>
        <dbReference type="EMBL" id="GLK09703.1"/>
    </source>
</evidence>
<keyword evidence="4 5" id="KW-0067">ATP-binding</keyword>
<dbReference type="Gene3D" id="3.40.50.300">
    <property type="entry name" value="P-loop containing nucleotide triphosphate hydrolases"/>
    <property type="match status" value="3"/>
</dbReference>
<gene>
    <name evidence="7" type="ORF">GCM10017600_31090</name>
</gene>
<evidence type="ECO:0000256" key="1">
    <source>
        <dbReference type="ARBA" id="ARBA00022741"/>
    </source>
</evidence>
<dbReference type="PROSITE" id="PS51198">
    <property type="entry name" value="UVRD_HELICASE_ATP_BIND"/>
    <property type="match status" value="1"/>
</dbReference>
<dbReference type="SUPFAM" id="SSF52540">
    <property type="entry name" value="P-loop containing nucleoside triphosphate hydrolases"/>
    <property type="match status" value="1"/>
</dbReference>
<dbReference type="GO" id="GO:0005829">
    <property type="term" value="C:cytosol"/>
    <property type="evidence" value="ECO:0007669"/>
    <property type="project" value="TreeGrafter"/>
</dbReference>
<accession>A0A9W6MDE5</accession>
<keyword evidence="8" id="KW-1185">Reference proteome</keyword>
<dbReference type="AlphaFoldDB" id="A0A9W6MDE5"/>
<evidence type="ECO:0000256" key="3">
    <source>
        <dbReference type="ARBA" id="ARBA00022806"/>
    </source>
</evidence>
<dbReference type="PANTHER" id="PTHR11070:SF45">
    <property type="entry name" value="DNA 3'-5' HELICASE"/>
    <property type="match status" value="1"/>
</dbReference>
<dbReference type="InterPro" id="IPR000212">
    <property type="entry name" value="DNA_helicase_UvrD/REP"/>
</dbReference>
<dbReference type="RefSeq" id="WP_271218471.1">
    <property type="nucleotide sequence ID" value="NZ_BAAAVD010000028.1"/>
</dbReference>
<dbReference type="GO" id="GO:0043138">
    <property type="term" value="F:3'-5' DNA helicase activity"/>
    <property type="evidence" value="ECO:0007669"/>
    <property type="project" value="TreeGrafter"/>
</dbReference>
<evidence type="ECO:0000256" key="4">
    <source>
        <dbReference type="ARBA" id="ARBA00022840"/>
    </source>
</evidence>
<dbReference type="GO" id="GO:0003677">
    <property type="term" value="F:DNA binding"/>
    <property type="evidence" value="ECO:0007669"/>
    <property type="project" value="InterPro"/>
</dbReference>
<proteinExistence type="predicted"/>
<name>A0A9W6MDE5_9ACTN</name>
<comment type="caution">
    <text evidence="7">The sequence shown here is derived from an EMBL/GenBank/DDBJ whole genome shotgun (WGS) entry which is preliminary data.</text>
</comment>
<dbReference type="Proteomes" id="UP001143474">
    <property type="component" value="Unassembled WGS sequence"/>
</dbReference>
<dbReference type="GO" id="GO:0005524">
    <property type="term" value="F:ATP binding"/>
    <property type="evidence" value="ECO:0007669"/>
    <property type="project" value="UniProtKB-UniRule"/>
</dbReference>
<organism evidence="7 8">
    <name type="scientific">Streptosporangium carneum</name>
    <dbReference type="NCBI Taxonomy" id="47481"/>
    <lineage>
        <taxon>Bacteria</taxon>
        <taxon>Bacillati</taxon>
        <taxon>Actinomycetota</taxon>
        <taxon>Actinomycetes</taxon>
        <taxon>Streptosporangiales</taxon>
        <taxon>Streptosporangiaceae</taxon>
        <taxon>Streptosporangium</taxon>
    </lineage>
</organism>